<dbReference type="Proteomes" id="UP001321486">
    <property type="component" value="Plasmid pNBRC108728a"/>
</dbReference>
<sequence length="153" mass="16732">MTTTTPASAPVITPHPEGTLVRLIRDSDFAGEQRSKGLEIEVGEFISADLAEDGIAFYWGNSRGGYNNANFLHEDVEVIRTAEQQSNRTLPSREDLLRALGGLIISSRDEDAFSISETGYDASLGAVEVVARTADGLDFTFNVFADNIREYEL</sequence>
<keyword evidence="1" id="KW-0614">Plasmid</keyword>
<accession>A0ABN6Y730</accession>
<reference evidence="2" key="1">
    <citation type="journal article" date="2019" name="Int. J. Syst. Evol. Microbiol.">
        <title>The Global Catalogue of Microorganisms (GCM) 10K type strain sequencing project: providing services to taxonomists for standard genome sequencing and annotation.</title>
        <authorList>
            <consortium name="The Broad Institute Genomics Platform"/>
            <consortium name="The Broad Institute Genome Sequencing Center for Infectious Disease"/>
            <person name="Wu L."/>
            <person name="Ma J."/>
        </authorList>
    </citation>
    <scope>NUCLEOTIDE SEQUENCE [LARGE SCALE GENOMIC DNA]</scope>
    <source>
        <strain evidence="2">NBRC 108728</strain>
    </source>
</reference>
<name>A0ABN6Y730_9MICO</name>
<keyword evidence="2" id="KW-1185">Reference proteome</keyword>
<dbReference type="RefSeq" id="WP_286347118.1">
    <property type="nucleotide sequence ID" value="NZ_AP027733.1"/>
</dbReference>
<dbReference type="EMBL" id="AP027733">
    <property type="protein sequence ID" value="BDZ52836.1"/>
    <property type="molecule type" value="Genomic_DNA"/>
</dbReference>
<proteinExistence type="predicted"/>
<protein>
    <recommendedName>
        <fullName evidence="3">DUF2634 domain-containing protein</fullName>
    </recommendedName>
</protein>
<evidence type="ECO:0000313" key="1">
    <source>
        <dbReference type="EMBL" id="BDZ52836.1"/>
    </source>
</evidence>
<evidence type="ECO:0008006" key="3">
    <source>
        <dbReference type="Google" id="ProtNLM"/>
    </source>
</evidence>
<gene>
    <name evidence="1" type="ORF">GCM10025867_50770</name>
</gene>
<evidence type="ECO:0000313" key="2">
    <source>
        <dbReference type="Proteomes" id="UP001321486"/>
    </source>
</evidence>
<geneLocation type="plasmid" evidence="1 2">
    <name>pNBRC108728a</name>
</geneLocation>
<organism evidence="1 2">
    <name type="scientific">Frondihabitans sucicola</name>
    <dbReference type="NCBI Taxonomy" id="1268041"/>
    <lineage>
        <taxon>Bacteria</taxon>
        <taxon>Bacillati</taxon>
        <taxon>Actinomycetota</taxon>
        <taxon>Actinomycetes</taxon>
        <taxon>Micrococcales</taxon>
        <taxon>Microbacteriaceae</taxon>
        <taxon>Frondihabitans</taxon>
    </lineage>
</organism>